<dbReference type="InterPro" id="IPR001734">
    <property type="entry name" value="Na/solute_symporter"/>
</dbReference>
<evidence type="ECO:0000256" key="7">
    <source>
        <dbReference type="ARBA" id="ARBA00022989"/>
    </source>
</evidence>
<name>A0A1H1C3F9_9MICC</name>
<keyword evidence="5 15" id="KW-0812">Transmembrane</keyword>
<dbReference type="PROSITE" id="PS50283">
    <property type="entry name" value="NA_SOLUT_SYMP_3"/>
    <property type="match status" value="1"/>
</dbReference>
<evidence type="ECO:0000256" key="4">
    <source>
        <dbReference type="ARBA" id="ARBA00022475"/>
    </source>
</evidence>
<dbReference type="Gene3D" id="1.20.1730.10">
    <property type="entry name" value="Sodium/glucose cotransporter"/>
    <property type="match status" value="1"/>
</dbReference>
<dbReference type="AlphaFoldDB" id="A0A1H1C3F9"/>
<feature type="transmembrane region" description="Helical" evidence="15">
    <location>
        <begin position="213"/>
        <end position="238"/>
    </location>
</feature>
<gene>
    <name evidence="16" type="ORF">SAMN04489742_1711</name>
</gene>
<keyword evidence="17" id="KW-1185">Reference proteome</keyword>
<evidence type="ECO:0000256" key="3">
    <source>
        <dbReference type="ARBA" id="ARBA00022448"/>
    </source>
</evidence>
<organism evidence="16 17">
    <name type="scientific">Crystallibacter crystallopoietes</name>
    <dbReference type="NCBI Taxonomy" id="37928"/>
    <lineage>
        <taxon>Bacteria</taxon>
        <taxon>Bacillati</taxon>
        <taxon>Actinomycetota</taxon>
        <taxon>Actinomycetes</taxon>
        <taxon>Micrococcales</taxon>
        <taxon>Micrococcaceae</taxon>
        <taxon>Crystallibacter</taxon>
    </lineage>
</organism>
<dbReference type="CDD" id="cd10322">
    <property type="entry name" value="SLC5sbd"/>
    <property type="match status" value="1"/>
</dbReference>
<feature type="transmembrane region" description="Helical" evidence="15">
    <location>
        <begin position="378"/>
        <end position="399"/>
    </location>
</feature>
<dbReference type="GO" id="GO:0015293">
    <property type="term" value="F:symporter activity"/>
    <property type="evidence" value="ECO:0007669"/>
    <property type="project" value="UniProtKB-KW"/>
</dbReference>
<keyword evidence="10 15" id="KW-0472">Membrane</keyword>
<feature type="transmembrane region" description="Helical" evidence="15">
    <location>
        <begin position="258"/>
        <end position="283"/>
    </location>
</feature>
<feature type="transmembrane region" description="Helical" evidence="15">
    <location>
        <begin position="182"/>
        <end position="201"/>
    </location>
</feature>
<comment type="similarity">
    <text evidence="2 13">Belongs to the sodium:solute symporter (SSF) (TC 2.A.21) family.</text>
</comment>
<keyword evidence="9" id="KW-0406">Ion transport</keyword>
<evidence type="ECO:0000256" key="8">
    <source>
        <dbReference type="ARBA" id="ARBA00023053"/>
    </source>
</evidence>
<dbReference type="STRING" id="37928.SAMN04489742_1711"/>
<keyword evidence="3" id="KW-0813">Transport</keyword>
<feature type="transmembrane region" description="Helical" evidence="15">
    <location>
        <begin position="150"/>
        <end position="170"/>
    </location>
</feature>
<dbReference type="PANTHER" id="PTHR48086">
    <property type="entry name" value="SODIUM/PROLINE SYMPORTER-RELATED"/>
    <property type="match status" value="1"/>
</dbReference>
<feature type="transmembrane region" description="Helical" evidence="15">
    <location>
        <begin position="303"/>
        <end position="332"/>
    </location>
</feature>
<dbReference type="Proteomes" id="UP000181917">
    <property type="component" value="Unassembled WGS sequence"/>
</dbReference>
<keyword evidence="6" id="KW-0769">Symport</keyword>
<keyword evidence="7 15" id="KW-1133">Transmembrane helix</keyword>
<evidence type="ECO:0000256" key="14">
    <source>
        <dbReference type="SAM" id="MobiDB-lite"/>
    </source>
</evidence>
<feature type="transmembrane region" description="Helical" evidence="15">
    <location>
        <begin position="115"/>
        <end position="138"/>
    </location>
</feature>
<dbReference type="KEGG" id="acry:AC20117_08810"/>
<reference evidence="16 17" key="1">
    <citation type="submission" date="2016-10" db="EMBL/GenBank/DDBJ databases">
        <authorList>
            <person name="de Groot N.N."/>
        </authorList>
    </citation>
    <scope>NUCLEOTIDE SEQUENCE [LARGE SCALE GENOMIC DNA]</scope>
    <source>
        <strain evidence="16 17">DSM 20117</strain>
    </source>
</reference>
<evidence type="ECO:0000256" key="5">
    <source>
        <dbReference type="ARBA" id="ARBA00022692"/>
    </source>
</evidence>
<evidence type="ECO:0000256" key="15">
    <source>
        <dbReference type="SAM" id="Phobius"/>
    </source>
</evidence>
<feature type="compositionally biased region" description="Low complexity" evidence="14">
    <location>
        <begin position="494"/>
        <end position="503"/>
    </location>
</feature>
<keyword evidence="4" id="KW-1003">Cell membrane</keyword>
<feature type="compositionally biased region" description="Polar residues" evidence="14">
    <location>
        <begin position="506"/>
        <end position="517"/>
    </location>
</feature>
<feature type="transmembrane region" description="Helical" evidence="15">
    <location>
        <begin position="70"/>
        <end position="94"/>
    </location>
</feature>
<dbReference type="InterPro" id="IPR050277">
    <property type="entry name" value="Sodium:Solute_Symporter"/>
</dbReference>
<evidence type="ECO:0000256" key="1">
    <source>
        <dbReference type="ARBA" id="ARBA00004651"/>
    </source>
</evidence>
<dbReference type="PANTHER" id="PTHR48086:SF3">
    <property type="entry name" value="SODIUM_PROLINE SYMPORTER"/>
    <property type="match status" value="1"/>
</dbReference>
<dbReference type="GO" id="GO:0005886">
    <property type="term" value="C:plasma membrane"/>
    <property type="evidence" value="ECO:0007669"/>
    <property type="project" value="UniProtKB-SubCell"/>
</dbReference>
<keyword evidence="8" id="KW-0915">Sodium</keyword>
<evidence type="ECO:0000256" key="6">
    <source>
        <dbReference type="ARBA" id="ARBA00022847"/>
    </source>
</evidence>
<sequence length="517" mass="54331">MNWYLIWIVGFLLLLFAVSLRSSKTVKTADDYAMADFKLGFFPICGSIIATVTGSAALIGGAGKGFEMGISYFVTVISFVLFTIVGMLVLGPVIRKLRLFTVPELFARRFGKLSALIPALIIGFLYMTPTFGMQLVGMSSILSSITDLPFFWGIVLGFAVTLVFTLIGGMPSVAWTDAIQTIVILAGVVLTLVMGIAYVGGPGVVAAATPQHLVSFGSIGFTELLNWFLIFGPFYLVWQTTWQRLTAAKSTKVGVSAVVIGFIISGVIGLLAIVIGITAVQAFPAGTAPDAIYTSFIAEIFPGSIGGLLMVSLLAALLTGATSFLLSGAINISKDIYEGWINPQAKDAQILKVSRLSVGFMAVLGLVVALLVKDIIAIYQIALAFTASALVAPVLAAMFWERATKAGVIVSTIGALVASLAWRLAGTPFGIHEIAPGLVASAVLLVVVSLATKHSDDETVIAYYHAFRRGRLTSDKVPAEGQVASAAEALLAEADSAPDAAAPRDSASTTFDSKPRG</sequence>
<feature type="transmembrane region" description="Helical" evidence="15">
    <location>
        <begin position="431"/>
        <end position="451"/>
    </location>
</feature>
<evidence type="ECO:0000313" key="16">
    <source>
        <dbReference type="EMBL" id="SDQ58560.1"/>
    </source>
</evidence>
<evidence type="ECO:0000256" key="11">
    <source>
        <dbReference type="ARBA" id="ARBA00023201"/>
    </source>
</evidence>
<protein>
    <submittedName>
        <fullName evidence="16">Solute:Na+ symporter, SSS family</fullName>
    </submittedName>
</protein>
<feature type="transmembrane region" description="Helical" evidence="15">
    <location>
        <begin position="406"/>
        <end position="425"/>
    </location>
</feature>
<evidence type="ECO:0000313" key="17">
    <source>
        <dbReference type="Proteomes" id="UP000181917"/>
    </source>
</evidence>
<comment type="catalytic activity">
    <reaction evidence="12">
        <text>L-proline(in) + Na(+)(in) = L-proline(out) + Na(+)(out)</text>
        <dbReference type="Rhea" id="RHEA:28967"/>
        <dbReference type="ChEBI" id="CHEBI:29101"/>
        <dbReference type="ChEBI" id="CHEBI:60039"/>
    </reaction>
</comment>
<dbReference type="InterPro" id="IPR038377">
    <property type="entry name" value="Na/Glc_symporter_sf"/>
</dbReference>
<feature type="region of interest" description="Disordered" evidence="14">
    <location>
        <begin position="494"/>
        <end position="517"/>
    </location>
</feature>
<dbReference type="Pfam" id="PF00474">
    <property type="entry name" value="SSF"/>
    <property type="match status" value="1"/>
</dbReference>
<evidence type="ECO:0000256" key="2">
    <source>
        <dbReference type="ARBA" id="ARBA00006434"/>
    </source>
</evidence>
<accession>A0A1H1C3F9</accession>
<evidence type="ECO:0000256" key="9">
    <source>
        <dbReference type="ARBA" id="ARBA00023065"/>
    </source>
</evidence>
<feature type="transmembrane region" description="Helical" evidence="15">
    <location>
        <begin position="353"/>
        <end position="372"/>
    </location>
</feature>
<dbReference type="EMBL" id="FNKH01000002">
    <property type="protein sequence ID" value="SDQ58560.1"/>
    <property type="molecule type" value="Genomic_DNA"/>
</dbReference>
<evidence type="ECO:0000256" key="13">
    <source>
        <dbReference type="RuleBase" id="RU362091"/>
    </source>
</evidence>
<keyword evidence="11" id="KW-0739">Sodium transport</keyword>
<dbReference type="OrthoDB" id="3802925at2"/>
<comment type="subcellular location">
    <subcellularLocation>
        <location evidence="1">Cell membrane</location>
        <topology evidence="1">Multi-pass membrane protein</topology>
    </subcellularLocation>
</comment>
<evidence type="ECO:0000256" key="12">
    <source>
        <dbReference type="ARBA" id="ARBA00033708"/>
    </source>
</evidence>
<dbReference type="GO" id="GO:0006814">
    <property type="term" value="P:sodium ion transport"/>
    <property type="evidence" value="ECO:0007669"/>
    <property type="project" value="UniProtKB-KW"/>
</dbReference>
<proteinExistence type="inferred from homology"/>
<evidence type="ECO:0000256" key="10">
    <source>
        <dbReference type="ARBA" id="ARBA00023136"/>
    </source>
</evidence>